<dbReference type="Gene3D" id="3.30.540.10">
    <property type="entry name" value="Fructose-1,6-Bisphosphatase, subunit A, domain 1"/>
    <property type="match status" value="1"/>
</dbReference>
<keyword evidence="4" id="KW-0378">Hydrolase</keyword>
<feature type="binding site" evidence="9">
    <location>
        <begin position="109"/>
        <end position="111"/>
    </location>
    <ligand>
        <name>substrate</name>
    </ligand>
</feature>
<dbReference type="GO" id="GO:0030388">
    <property type="term" value="P:fructose 1,6-bisphosphate metabolic process"/>
    <property type="evidence" value="ECO:0007669"/>
    <property type="project" value="TreeGrafter"/>
</dbReference>
<dbReference type="PANTHER" id="PTHR30447:SF0">
    <property type="entry name" value="FRUCTOSE-1,6-BISPHOSPHATASE 1 CLASS 2-RELATED"/>
    <property type="match status" value="1"/>
</dbReference>
<dbReference type="Proteomes" id="UP000002430">
    <property type="component" value="Chromosome"/>
</dbReference>
<evidence type="ECO:0000256" key="2">
    <source>
        <dbReference type="ARBA" id="ARBA00008989"/>
    </source>
</evidence>
<name>Q1MRU2_LAWIP</name>
<comment type="similarity">
    <text evidence="2 7">Belongs to the FBPase class 2 family.</text>
</comment>
<feature type="binding site" evidence="8">
    <location>
        <position position="235"/>
    </location>
    <ligand>
        <name>Mn(2+)</name>
        <dbReference type="ChEBI" id="CHEBI:29035"/>
        <label>2</label>
    </ligand>
</feature>
<dbReference type="Gene3D" id="3.40.190.90">
    <property type="match status" value="1"/>
</dbReference>
<comment type="cofactor">
    <cofactor evidence="8">
        <name>Mn(2+)</name>
        <dbReference type="ChEBI" id="CHEBI:29035"/>
    </cofactor>
</comment>
<dbReference type="GO" id="GO:0006071">
    <property type="term" value="P:glycerol metabolic process"/>
    <property type="evidence" value="ECO:0007669"/>
    <property type="project" value="InterPro"/>
</dbReference>
<keyword evidence="5 8" id="KW-0464">Manganese</keyword>
<evidence type="ECO:0000256" key="6">
    <source>
        <dbReference type="ARBA" id="ARBA00023277"/>
    </source>
</evidence>
<proteinExistence type="inferred from homology"/>
<dbReference type="GO" id="GO:0042132">
    <property type="term" value="F:fructose 1,6-bisphosphate 1-phosphatase activity"/>
    <property type="evidence" value="ECO:0007669"/>
    <property type="project" value="UniProtKB-EC"/>
</dbReference>
<evidence type="ECO:0000256" key="8">
    <source>
        <dbReference type="PIRSR" id="PIRSR004532-1"/>
    </source>
</evidence>
<organism evidence="10 11">
    <name type="scientific">Lawsonia intracellularis (strain PHE/MN1-00)</name>
    <dbReference type="NCBI Taxonomy" id="363253"/>
    <lineage>
        <taxon>Bacteria</taxon>
        <taxon>Pseudomonadati</taxon>
        <taxon>Thermodesulfobacteriota</taxon>
        <taxon>Desulfovibrionia</taxon>
        <taxon>Desulfovibrionales</taxon>
        <taxon>Desulfovibrionaceae</taxon>
        <taxon>Lawsonia</taxon>
    </lineage>
</organism>
<evidence type="ECO:0000256" key="4">
    <source>
        <dbReference type="ARBA" id="ARBA00022801"/>
    </source>
</evidence>
<gene>
    <name evidence="10" type="primary">glpX</name>
    <name evidence="10" type="ordered locus">LI0228</name>
</gene>
<keyword evidence="11" id="KW-1185">Reference proteome</keyword>
<dbReference type="Pfam" id="PF03320">
    <property type="entry name" value="FBPase_glpX"/>
    <property type="match status" value="1"/>
</dbReference>
<keyword evidence="3 8" id="KW-0479">Metal-binding</keyword>
<dbReference type="PIRSF" id="PIRSF004532">
    <property type="entry name" value="GlpX"/>
    <property type="match status" value="1"/>
</dbReference>
<evidence type="ECO:0000256" key="5">
    <source>
        <dbReference type="ARBA" id="ARBA00023211"/>
    </source>
</evidence>
<feature type="binding site" evidence="8">
    <location>
        <position position="109"/>
    </location>
    <ligand>
        <name>Mn(2+)</name>
        <dbReference type="ChEBI" id="CHEBI:29035"/>
        <label>2</label>
    </ligand>
</feature>
<feature type="binding site" evidence="8">
    <location>
        <position position="54"/>
    </location>
    <ligand>
        <name>Mn(2+)</name>
        <dbReference type="ChEBI" id="CHEBI:29035"/>
        <label>1</label>
    </ligand>
</feature>
<evidence type="ECO:0000256" key="9">
    <source>
        <dbReference type="PIRSR" id="PIRSR004532-2"/>
    </source>
</evidence>
<dbReference type="SUPFAM" id="SSF56655">
    <property type="entry name" value="Carbohydrate phosphatase"/>
    <property type="match status" value="1"/>
</dbReference>
<feature type="binding site" evidence="8">
    <location>
        <position position="78"/>
    </location>
    <ligand>
        <name>Mn(2+)</name>
        <dbReference type="ChEBI" id="CHEBI:29035"/>
        <label>1</label>
    </ligand>
</feature>
<reference evidence="10 11" key="1">
    <citation type="submission" date="2005-11" db="EMBL/GenBank/DDBJ databases">
        <title>The complete genome sequence of Lawsonia intracellularis: the causative agent of proliferative enteropathy.</title>
        <authorList>
            <person name="Kaur K."/>
            <person name="Zhang Q."/>
            <person name="Beckler D."/>
            <person name="Munir S."/>
            <person name="Li L."/>
            <person name="Kinsley K."/>
            <person name="Herron L."/>
            <person name="Peterson A."/>
            <person name="May B."/>
            <person name="Singh S."/>
            <person name="Gebhart C."/>
            <person name="Kapur V."/>
        </authorList>
    </citation>
    <scope>NUCLEOTIDE SEQUENCE [LARGE SCALE GENOMIC DNA]</scope>
    <source>
        <strain evidence="10 11">PHE/MN1-00</strain>
    </source>
</reference>
<dbReference type="STRING" id="363253.LI0228"/>
<dbReference type="PANTHER" id="PTHR30447">
    <property type="entry name" value="FRUCTOSE-1,6-BISPHOSPHATASE CLASS 2"/>
    <property type="match status" value="1"/>
</dbReference>
<accession>Q1MRU2</accession>
<dbReference type="HOGENOM" id="CLU_054938_0_0_7"/>
<dbReference type="AlphaFoldDB" id="Q1MRU2"/>
<evidence type="ECO:0000313" key="11">
    <source>
        <dbReference type="Proteomes" id="UP000002430"/>
    </source>
</evidence>
<evidence type="ECO:0000313" key="10">
    <source>
        <dbReference type="EMBL" id="CAJ54284.1"/>
    </source>
</evidence>
<dbReference type="GO" id="GO:0046872">
    <property type="term" value="F:metal ion binding"/>
    <property type="evidence" value="ECO:0007669"/>
    <property type="project" value="UniProtKB-KW"/>
</dbReference>
<evidence type="ECO:0000256" key="1">
    <source>
        <dbReference type="ARBA" id="ARBA00001273"/>
    </source>
</evidence>
<feature type="binding site" evidence="9">
    <location>
        <position position="141"/>
    </location>
    <ligand>
        <name>substrate</name>
    </ligand>
</feature>
<dbReference type="KEGG" id="lip:LI0228"/>
<dbReference type="InterPro" id="IPR004464">
    <property type="entry name" value="FBPase_class-2/SBPase"/>
</dbReference>
<dbReference type="FunFam" id="3.40.190.90:FF:000001">
    <property type="entry name" value="Fructose-1,6-bisphosphatase"/>
    <property type="match status" value="1"/>
</dbReference>
<sequence>MYICFATVILSWRKMMSSIETLERNLAFDLVRVTEAAAISAARWLGRGDKNAGDKAAVDAMRLSFNNLPMIGTIIIGEGEKDEAPMLYNSEQVGLGYGYPLDIAVDPVEGTNLLAFGRPNAIAVVGAAPAGSMYDPGPSFYMQKLVVSQSAKNVIDLDAPVETNLKNIAKALGKDIKDLTVFVLDKPRHKQLITDIRTAGARIQLHTDGDVAGALLAVDPRSEIDLMIGTGGTPEGVLSACAIKGIGGGMIARLDPQTETEKQSLYNAGIDLSKLLEVDDLVKADDVFFAATGISGGSFLHGVQFHGQGATTHSIAIRSKTGTVRHIQSSHNWEKLMKISSIGYN</sequence>
<dbReference type="GO" id="GO:0005829">
    <property type="term" value="C:cytosol"/>
    <property type="evidence" value="ECO:0007669"/>
    <property type="project" value="TreeGrafter"/>
</dbReference>
<feature type="binding site" evidence="9">
    <location>
        <begin position="186"/>
        <end position="188"/>
    </location>
    <ligand>
        <name>substrate</name>
    </ligand>
</feature>
<dbReference type="EMBL" id="AM180252">
    <property type="protein sequence ID" value="CAJ54284.1"/>
    <property type="molecule type" value="Genomic_DNA"/>
</dbReference>
<evidence type="ECO:0000256" key="3">
    <source>
        <dbReference type="ARBA" id="ARBA00022723"/>
    </source>
</evidence>
<protein>
    <recommendedName>
        <fullName evidence="7">Fructose-1,6-bisphosphatase</fullName>
    </recommendedName>
</protein>
<dbReference type="eggNOG" id="COG1494">
    <property type="taxonomic scope" value="Bacteria"/>
</dbReference>
<evidence type="ECO:0000256" key="7">
    <source>
        <dbReference type="PIRNR" id="PIRNR004532"/>
    </source>
</evidence>
<feature type="binding site" evidence="8">
    <location>
        <position position="106"/>
    </location>
    <ligand>
        <name>Mn(2+)</name>
        <dbReference type="ChEBI" id="CHEBI:29035"/>
        <label>2</label>
    </ligand>
</feature>
<comment type="catalytic activity">
    <reaction evidence="1">
        <text>beta-D-fructose 1,6-bisphosphate + H2O = beta-D-fructose 6-phosphate + phosphate</text>
        <dbReference type="Rhea" id="RHEA:11064"/>
        <dbReference type="ChEBI" id="CHEBI:15377"/>
        <dbReference type="ChEBI" id="CHEBI:32966"/>
        <dbReference type="ChEBI" id="CHEBI:43474"/>
        <dbReference type="ChEBI" id="CHEBI:57634"/>
        <dbReference type="EC" id="3.1.3.11"/>
    </reaction>
</comment>
<dbReference type="GO" id="GO:0006094">
    <property type="term" value="P:gluconeogenesis"/>
    <property type="evidence" value="ECO:0007669"/>
    <property type="project" value="InterPro"/>
</dbReference>
<dbReference type="NCBIfam" id="TIGR00330">
    <property type="entry name" value="glpX"/>
    <property type="match status" value="1"/>
</dbReference>
<feature type="binding site" evidence="9">
    <location>
        <position position="232"/>
    </location>
    <ligand>
        <name>substrate</name>
    </ligand>
</feature>
<dbReference type="CDD" id="cd01516">
    <property type="entry name" value="FBPase_glpX"/>
    <property type="match status" value="1"/>
</dbReference>
<keyword evidence="6 7" id="KW-0119">Carbohydrate metabolism</keyword>
<feature type="binding site" evidence="9">
    <location>
        <begin position="208"/>
        <end position="210"/>
    </location>
    <ligand>
        <name>substrate</name>
    </ligand>
</feature>